<organism evidence="1 2">
    <name type="scientific">Tahibacter amnicola</name>
    <dbReference type="NCBI Taxonomy" id="2976241"/>
    <lineage>
        <taxon>Bacteria</taxon>
        <taxon>Pseudomonadati</taxon>
        <taxon>Pseudomonadota</taxon>
        <taxon>Gammaproteobacteria</taxon>
        <taxon>Lysobacterales</taxon>
        <taxon>Rhodanobacteraceae</taxon>
        <taxon>Tahibacter</taxon>
    </lineage>
</organism>
<dbReference type="InterPro" id="IPR010869">
    <property type="entry name" value="DUF1501"/>
</dbReference>
<dbReference type="PANTHER" id="PTHR43737">
    <property type="entry name" value="BLL7424 PROTEIN"/>
    <property type="match status" value="1"/>
</dbReference>
<reference evidence="1" key="1">
    <citation type="submission" date="2022-09" db="EMBL/GenBank/DDBJ databases">
        <title>Tahibacter sp. nov., isolated from a fresh water.</title>
        <authorList>
            <person name="Baek J.H."/>
            <person name="Lee J.K."/>
            <person name="Kim J.M."/>
            <person name="Jeon C.O."/>
        </authorList>
    </citation>
    <scope>NUCLEOTIDE SEQUENCE</scope>
    <source>
        <strain evidence="1">W38</strain>
    </source>
</reference>
<evidence type="ECO:0000313" key="2">
    <source>
        <dbReference type="Proteomes" id="UP001064632"/>
    </source>
</evidence>
<gene>
    <name evidence="1" type="ORF">N4264_21175</name>
</gene>
<dbReference type="Pfam" id="PF07394">
    <property type="entry name" value="DUF1501"/>
    <property type="match status" value="1"/>
</dbReference>
<sequence>MDRRAFLSRTVRAALGGVAATSMLGQMRLVEAATTASLPRGDAGYRALVCLFLYGGNDSVNTIVPIDGVARSAYQGSRGTLQLPVSALLPLTPVAGGAAPSDGCRYGLQSAIRAGDAVGTSGLRDLFATGKAAVVCNVGTLVRPTTKPQYQTPGFSLPPQLFSHDDQQTYWQTSRPDSSLGWGGRIADLLYATNSNTVLPMTMTIGGENVLQRGAVVNQYALNPHPQGAVPISAIENSWNAPRRDILREMNAPEAQAHRLERAFARSMNRAIDNYGMVATALAGAPNVATVFPDTRLGAQLRMVARLVAARQTLGMQRQIFFVSAGGFDTHDTQLADHPGLLSDVARSLAAFYAATVELGVAESVTTFTASDFGRTLSSNGDGSDHGWGGHHFVIGDAVRGGSFYGAMPSLTVGGQDDAGWGQVIPTLSVDQYGATLARWFGVGSSLMSDIFPNIGNFPVADIGFMR</sequence>
<keyword evidence="2" id="KW-1185">Reference proteome</keyword>
<proteinExistence type="predicted"/>
<dbReference type="PANTHER" id="PTHR43737:SF1">
    <property type="entry name" value="DUF1501 DOMAIN-CONTAINING PROTEIN"/>
    <property type="match status" value="1"/>
</dbReference>
<protein>
    <submittedName>
        <fullName evidence="1">DUF1501 domain-containing protein</fullName>
    </submittedName>
</protein>
<dbReference type="RefSeq" id="WP_261694202.1">
    <property type="nucleotide sequence ID" value="NZ_CP104694.1"/>
</dbReference>
<accession>A0ABY6BF33</accession>
<name>A0ABY6BF33_9GAMM</name>
<dbReference type="Proteomes" id="UP001064632">
    <property type="component" value="Chromosome"/>
</dbReference>
<evidence type="ECO:0000313" key="1">
    <source>
        <dbReference type="EMBL" id="UXI67226.1"/>
    </source>
</evidence>
<dbReference type="EMBL" id="CP104694">
    <property type="protein sequence ID" value="UXI67226.1"/>
    <property type="molecule type" value="Genomic_DNA"/>
</dbReference>